<dbReference type="SMART" id="SM00275">
    <property type="entry name" value="G_alpha"/>
    <property type="match status" value="1"/>
</dbReference>
<dbReference type="Pfam" id="PF00503">
    <property type="entry name" value="G-alpha"/>
    <property type="match status" value="1"/>
</dbReference>
<dbReference type="Gene3D" id="3.40.50.300">
    <property type="entry name" value="P-loop containing nucleotide triphosphate hydrolases"/>
    <property type="match status" value="1"/>
</dbReference>
<feature type="binding site" evidence="6">
    <location>
        <position position="327"/>
    </location>
    <ligand>
        <name>GTP</name>
        <dbReference type="ChEBI" id="CHEBI:37565"/>
    </ligand>
</feature>
<dbReference type="CDD" id="cd00066">
    <property type="entry name" value="G-alpha"/>
    <property type="match status" value="1"/>
</dbReference>
<dbReference type="GO" id="GO:0031683">
    <property type="term" value="F:G-protein beta/gamma-subunit complex binding"/>
    <property type="evidence" value="ECO:0007669"/>
    <property type="project" value="InterPro"/>
</dbReference>
<dbReference type="AlphaFoldDB" id="F0YL23"/>
<dbReference type="RefSeq" id="XP_009041175.1">
    <property type="nucleotide sequence ID" value="XM_009042927.1"/>
</dbReference>
<dbReference type="PROSITE" id="PS51882">
    <property type="entry name" value="G_ALPHA"/>
    <property type="match status" value="1"/>
</dbReference>
<dbReference type="eggNOG" id="KOG0082">
    <property type="taxonomic scope" value="Eukaryota"/>
</dbReference>
<protein>
    <submittedName>
        <fullName evidence="8">Uncharacterized protein</fullName>
    </submittedName>
</protein>
<dbReference type="SUPFAM" id="SSF47895">
    <property type="entry name" value="Transducin (alpha subunit), insertion domain"/>
    <property type="match status" value="1"/>
</dbReference>
<dbReference type="KEGG" id="aaf:AURANDRAFT_59533"/>
<dbReference type="GO" id="GO:0003924">
    <property type="term" value="F:GTPase activity"/>
    <property type="evidence" value="ECO:0007669"/>
    <property type="project" value="InterPro"/>
</dbReference>
<evidence type="ECO:0000256" key="3">
    <source>
        <dbReference type="ARBA" id="ARBA00022842"/>
    </source>
</evidence>
<dbReference type="GO" id="GO:0005737">
    <property type="term" value="C:cytoplasm"/>
    <property type="evidence" value="ECO:0007669"/>
    <property type="project" value="TreeGrafter"/>
</dbReference>
<feature type="binding site" evidence="6">
    <location>
        <begin position="199"/>
        <end position="203"/>
    </location>
    <ligand>
        <name>GTP</name>
        <dbReference type="ChEBI" id="CHEBI:37565"/>
    </ligand>
</feature>
<dbReference type="GO" id="GO:0005525">
    <property type="term" value="F:GTP binding"/>
    <property type="evidence" value="ECO:0007669"/>
    <property type="project" value="UniProtKB-KW"/>
</dbReference>
<dbReference type="InterPro" id="IPR027417">
    <property type="entry name" value="P-loop_NTPase"/>
</dbReference>
<evidence type="ECO:0000313" key="9">
    <source>
        <dbReference type="Proteomes" id="UP000002729"/>
    </source>
</evidence>
<dbReference type="GO" id="GO:0007188">
    <property type="term" value="P:adenylate cyclase-modulating G protein-coupled receptor signaling pathway"/>
    <property type="evidence" value="ECO:0007669"/>
    <property type="project" value="TreeGrafter"/>
</dbReference>
<dbReference type="Proteomes" id="UP000002729">
    <property type="component" value="Unassembled WGS sequence"/>
</dbReference>
<dbReference type="EMBL" id="GL833155">
    <property type="protein sequence ID" value="EGB04190.1"/>
    <property type="molecule type" value="Genomic_DNA"/>
</dbReference>
<dbReference type="InParanoid" id="F0YL23"/>
<dbReference type="PRINTS" id="PR00318">
    <property type="entry name" value="GPROTEINA"/>
</dbReference>
<dbReference type="FunFam" id="3.40.50.300:FF:000563">
    <property type="entry name" value="Guanine nucleotide-binding protein alpha subunit"/>
    <property type="match status" value="1"/>
</dbReference>
<dbReference type="PANTHER" id="PTHR10218">
    <property type="entry name" value="GTP-BINDING PROTEIN ALPHA SUBUNIT"/>
    <property type="match status" value="1"/>
</dbReference>
<sequence length="355" mass="40724">MGLCGSSLSADEKQEIARTRNIEEQNAKDHARDEMTIKLLLLGAGESGKSTIFKQMKLLYGKGFSDDDRRDWVPKIQMGAISAMKTVCSAAAKFGLAEKIRFKGAFDSMIDANERALLSLEVAEHIKALWQEPGILETWDRRSEFQVIESNELYFHKIDLLASPGYLPTDEDILASRVRTCGIVEETYVIENVEFIIIDVGGQRNERKKWIHCFDNVNALIFVAALSEFDQMMFEDETQNRMIDTLHLFDSICNSRWFQKTAMILFLNKRDLFAKKISRKGIRDVNDWQDYQGKANDYDDGVSYFLNQFLEKNHQKNKDIYTHVTCATDTENVKVVFNASKDIILKFNLEASGFM</sequence>
<dbReference type="GO" id="GO:0001664">
    <property type="term" value="F:G protein-coupled receptor binding"/>
    <property type="evidence" value="ECO:0007669"/>
    <property type="project" value="TreeGrafter"/>
</dbReference>
<dbReference type="Gene3D" id="1.10.400.10">
    <property type="entry name" value="GI Alpha 1, domain 2-like"/>
    <property type="match status" value="1"/>
</dbReference>
<reference evidence="8 9" key="1">
    <citation type="journal article" date="2011" name="Proc. Natl. Acad. Sci. U.S.A.">
        <title>Niche of harmful alga Aureococcus anophagefferens revealed through ecogenomics.</title>
        <authorList>
            <person name="Gobler C.J."/>
            <person name="Berry D.L."/>
            <person name="Dyhrman S.T."/>
            <person name="Wilhelm S.W."/>
            <person name="Salamov A."/>
            <person name="Lobanov A.V."/>
            <person name="Zhang Y."/>
            <person name="Collier J.L."/>
            <person name="Wurch L.L."/>
            <person name="Kustka A.B."/>
            <person name="Dill B.D."/>
            <person name="Shah M."/>
            <person name="VerBerkmoes N.C."/>
            <person name="Kuo A."/>
            <person name="Terry A."/>
            <person name="Pangilinan J."/>
            <person name="Lindquist E.A."/>
            <person name="Lucas S."/>
            <person name="Paulsen I.T."/>
            <person name="Hattenrath-Lehmann T.K."/>
            <person name="Talmage S.C."/>
            <person name="Walker E.A."/>
            <person name="Koch F."/>
            <person name="Burson A.M."/>
            <person name="Marcoval M.A."/>
            <person name="Tang Y.Z."/>
            <person name="Lecleir G.R."/>
            <person name="Coyne K.J."/>
            <person name="Berg G.M."/>
            <person name="Bertrand E.M."/>
            <person name="Saito M.A."/>
            <person name="Gladyshev V.N."/>
            <person name="Grigoriev I.V."/>
        </authorList>
    </citation>
    <scope>NUCLEOTIDE SEQUENCE [LARGE SCALE GENOMIC DNA]</scope>
    <source>
        <strain evidence="9">CCMP 1984</strain>
    </source>
</reference>
<evidence type="ECO:0000256" key="4">
    <source>
        <dbReference type="ARBA" id="ARBA00023134"/>
    </source>
</evidence>
<evidence type="ECO:0000256" key="1">
    <source>
        <dbReference type="ARBA" id="ARBA00022723"/>
    </source>
</evidence>
<proteinExistence type="predicted"/>
<organism evidence="9">
    <name type="scientific">Aureococcus anophagefferens</name>
    <name type="common">Harmful bloom alga</name>
    <dbReference type="NCBI Taxonomy" id="44056"/>
    <lineage>
        <taxon>Eukaryota</taxon>
        <taxon>Sar</taxon>
        <taxon>Stramenopiles</taxon>
        <taxon>Ochrophyta</taxon>
        <taxon>Pelagophyceae</taxon>
        <taxon>Pelagomonadales</taxon>
        <taxon>Pelagomonadaceae</taxon>
        <taxon>Aureococcus</taxon>
    </lineage>
</organism>
<keyword evidence="3 7" id="KW-0460">Magnesium</keyword>
<dbReference type="GO" id="GO:0046872">
    <property type="term" value="F:metal ion binding"/>
    <property type="evidence" value="ECO:0007669"/>
    <property type="project" value="UniProtKB-KW"/>
</dbReference>
<dbReference type="SUPFAM" id="SSF52540">
    <property type="entry name" value="P-loop containing nucleoside triphosphate hydrolases"/>
    <property type="match status" value="1"/>
</dbReference>
<evidence type="ECO:0000313" key="8">
    <source>
        <dbReference type="EMBL" id="EGB04190.1"/>
    </source>
</evidence>
<feature type="binding site" evidence="6">
    <location>
        <begin position="46"/>
        <end position="51"/>
    </location>
    <ligand>
        <name>GTP</name>
        <dbReference type="ChEBI" id="CHEBI:37565"/>
    </ligand>
</feature>
<gene>
    <name evidence="8" type="ORF">AURANDRAFT_59533</name>
</gene>
<keyword evidence="5" id="KW-0807">Transducer</keyword>
<dbReference type="GeneID" id="20222800"/>
<evidence type="ECO:0000256" key="5">
    <source>
        <dbReference type="ARBA" id="ARBA00023224"/>
    </source>
</evidence>
<dbReference type="OrthoDB" id="5817230at2759"/>
<keyword evidence="4 6" id="KW-0342">GTP-binding</keyword>
<evidence type="ECO:0000256" key="2">
    <source>
        <dbReference type="ARBA" id="ARBA00022741"/>
    </source>
</evidence>
<evidence type="ECO:0000256" key="6">
    <source>
        <dbReference type="PIRSR" id="PIRSR601019-1"/>
    </source>
</evidence>
<dbReference type="InterPro" id="IPR001019">
    <property type="entry name" value="Gprotein_alpha_su"/>
</dbReference>
<feature type="binding site" evidence="6">
    <location>
        <begin position="268"/>
        <end position="271"/>
    </location>
    <ligand>
        <name>GTP</name>
        <dbReference type="ChEBI" id="CHEBI:37565"/>
    </ligand>
</feature>
<name>F0YL23_AURAN</name>
<keyword evidence="9" id="KW-1185">Reference proteome</keyword>
<dbReference type="InterPro" id="IPR011025">
    <property type="entry name" value="GproteinA_insert"/>
</dbReference>
<evidence type="ECO:0000256" key="7">
    <source>
        <dbReference type="PIRSR" id="PIRSR601019-2"/>
    </source>
</evidence>
<dbReference type="OMA" id="FMAIQAM"/>
<feature type="binding site" evidence="7">
    <location>
        <position position="50"/>
    </location>
    <ligand>
        <name>Mg(2+)</name>
        <dbReference type="ChEBI" id="CHEBI:18420"/>
    </ligand>
</feature>
<accession>F0YL23</accession>
<keyword evidence="2 6" id="KW-0547">Nucleotide-binding</keyword>
<feature type="binding site" evidence="6">
    <location>
        <begin position="174"/>
        <end position="180"/>
    </location>
    <ligand>
        <name>GTP</name>
        <dbReference type="ChEBI" id="CHEBI:37565"/>
    </ligand>
</feature>
<dbReference type="GO" id="GO:0005834">
    <property type="term" value="C:heterotrimeric G-protein complex"/>
    <property type="evidence" value="ECO:0007669"/>
    <property type="project" value="TreeGrafter"/>
</dbReference>
<dbReference type="PANTHER" id="PTHR10218:SF302">
    <property type="entry name" value="GUANINE NUCLEOTIDE-BINDING PROTEIN ALPHA-5 SUBUNIT"/>
    <property type="match status" value="1"/>
</dbReference>
<keyword evidence="1 7" id="KW-0479">Metal-binding</keyword>
<feature type="binding site" evidence="7">
    <location>
        <position position="180"/>
    </location>
    <ligand>
        <name>Mg(2+)</name>
        <dbReference type="ChEBI" id="CHEBI:18420"/>
    </ligand>
</feature>